<dbReference type="PROSITE" id="PS00028">
    <property type="entry name" value="ZINC_FINGER_C2H2_1"/>
    <property type="match status" value="1"/>
</dbReference>
<proteinExistence type="predicted"/>
<dbReference type="InterPro" id="IPR043519">
    <property type="entry name" value="NT_sf"/>
</dbReference>
<keyword evidence="1" id="KW-0694">RNA-binding</keyword>
<dbReference type="InterPro" id="IPR012677">
    <property type="entry name" value="Nucleotide-bd_a/b_plait_sf"/>
</dbReference>
<dbReference type="InterPro" id="IPR013087">
    <property type="entry name" value="Znf_C2H2_type"/>
</dbReference>
<dbReference type="Gene3D" id="1.10.1410.10">
    <property type="match status" value="1"/>
</dbReference>
<dbReference type="InterPro" id="IPR035979">
    <property type="entry name" value="RBD_domain_sf"/>
</dbReference>
<keyword evidence="3" id="KW-1185">Reference proteome</keyword>
<dbReference type="SUPFAM" id="SSF57667">
    <property type="entry name" value="beta-beta-alpha zinc fingers"/>
    <property type="match status" value="1"/>
</dbReference>
<dbReference type="GO" id="GO:0031123">
    <property type="term" value="P:RNA 3'-end processing"/>
    <property type="evidence" value="ECO:0007669"/>
    <property type="project" value="TreeGrafter"/>
</dbReference>
<evidence type="ECO:0000313" key="4">
    <source>
        <dbReference type="WBParaSite" id="ALUE_0001177801-mRNA-1"/>
    </source>
</evidence>
<dbReference type="InterPro" id="IPR036236">
    <property type="entry name" value="Znf_C2H2_sf"/>
</dbReference>
<dbReference type="SUPFAM" id="SSF54928">
    <property type="entry name" value="RNA-binding domain, RBD"/>
    <property type="match status" value="1"/>
</dbReference>
<dbReference type="PROSITE" id="PS50102">
    <property type="entry name" value="RRM"/>
    <property type="match status" value="1"/>
</dbReference>
<dbReference type="Pfam" id="PF00076">
    <property type="entry name" value="RRM_1"/>
    <property type="match status" value="1"/>
</dbReference>
<dbReference type="GO" id="GO:0003723">
    <property type="term" value="F:RNA binding"/>
    <property type="evidence" value="ECO:0007669"/>
    <property type="project" value="UniProtKB-UniRule"/>
</dbReference>
<dbReference type="Pfam" id="PF22600">
    <property type="entry name" value="MTPAP-like_central"/>
    <property type="match status" value="1"/>
</dbReference>
<dbReference type="SUPFAM" id="SSF81631">
    <property type="entry name" value="PAP/OAS1 substrate-binding domain"/>
    <property type="match status" value="1"/>
</dbReference>
<dbReference type="SUPFAM" id="SSF81301">
    <property type="entry name" value="Nucleotidyltransferase"/>
    <property type="match status" value="1"/>
</dbReference>
<dbReference type="PANTHER" id="PTHR12271">
    <property type="entry name" value="POLY A POLYMERASE CID PAP -RELATED"/>
    <property type="match status" value="1"/>
</dbReference>
<evidence type="ECO:0000259" key="2">
    <source>
        <dbReference type="PROSITE" id="PS50102"/>
    </source>
</evidence>
<evidence type="ECO:0000313" key="3">
    <source>
        <dbReference type="Proteomes" id="UP000036681"/>
    </source>
</evidence>
<reference evidence="4" key="1">
    <citation type="submission" date="2017-02" db="UniProtKB">
        <authorList>
            <consortium name="WormBaseParasite"/>
        </authorList>
    </citation>
    <scope>IDENTIFICATION</scope>
</reference>
<accession>A0A0M3I4N4</accession>
<dbReference type="Pfam" id="PF12874">
    <property type="entry name" value="zf-met"/>
    <property type="match status" value="1"/>
</dbReference>
<name>A0A0M3I4N4_ASCLU</name>
<sequence>MSSSIRCELCHVDLSSEAQLAVHVKGKKHQKKAVELHAFTSLAKRSIFISGVPKNTFSSEQQVRDLVVNFGSVQRVLLDSKKGTFAIVEFDEELSARKAIAEGKIRINGHCALIKERKMEFDNSEKKFERESIDVGKVIDKMAASGTSYEEQIDELIRHFCLNEQQLSERIEYANNLTNALSEYFDSDVRVHLFGSSITSVGTADSDIDASVLFGDEPLVKSERVNPFARNKFTLMTCEVATIRARKVCADELARLTPADRIRFLTKILNEIRRRGTAPISDQYPVLDARCPLVRFLFNRHVSSNSLFLNSELFKSCFVFSKHTFDLSVDNRLGIAKSVWLKELIRADPSGTLRQFLVAVRFWALVNGLMRKDEKTRSQFNAYIINMLCIVYLQLHSHLPPLERGPEPICVDGWEVDFTVHHTEHFSQLRICSLLKDFFAWFIQLKLRNNVLCPRLGCILSKEEFVRAFPHPIVQQLFKFTTLNIQDPLESSHNISQLISEKYLSEMRREMMIALSSIKEKPNCFVAALRHQSLTSSQCSDLEIRLPCGGMNAEGCLAVLERILVELLACSSIDEPTKKRMKREGAPQHELSKCFEVTQRVWIGRRGKRRLVSAQKPTLSEWQIEQAVSKAICEENTSDMLLRFCLFVLLEGGNAEMRLTRLSGTELDLHNLAHFLSIFIPKYFRLAVDADAVASSCDVVPMEE</sequence>
<organism evidence="3 4">
    <name type="scientific">Ascaris lumbricoides</name>
    <name type="common">Giant roundworm</name>
    <dbReference type="NCBI Taxonomy" id="6252"/>
    <lineage>
        <taxon>Eukaryota</taxon>
        <taxon>Metazoa</taxon>
        <taxon>Ecdysozoa</taxon>
        <taxon>Nematoda</taxon>
        <taxon>Chromadorea</taxon>
        <taxon>Rhabditida</taxon>
        <taxon>Spirurina</taxon>
        <taxon>Ascaridomorpha</taxon>
        <taxon>Ascaridoidea</taxon>
        <taxon>Ascarididae</taxon>
        <taxon>Ascaris</taxon>
    </lineage>
</organism>
<protein>
    <submittedName>
        <fullName evidence="4">Speckle targeted PIP5K1A-regulated poly(A) polymerase</fullName>
    </submittedName>
</protein>
<dbReference type="PANTHER" id="PTHR12271:SF127">
    <property type="entry name" value="SPECKLE TARGETED PIP5K1A-REGULATED POLY(A) POLYMERASE"/>
    <property type="match status" value="1"/>
</dbReference>
<dbReference type="Gene3D" id="3.30.160.60">
    <property type="entry name" value="Classic Zinc Finger"/>
    <property type="match status" value="1"/>
</dbReference>
<dbReference type="Gene3D" id="3.30.70.330">
    <property type="match status" value="1"/>
</dbReference>
<dbReference type="SMART" id="SM00360">
    <property type="entry name" value="RRM"/>
    <property type="match status" value="1"/>
</dbReference>
<dbReference type="Gene3D" id="3.30.460.10">
    <property type="entry name" value="Beta Polymerase, domain 2"/>
    <property type="match status" value="1"/>
</dbReference>
<dbReference type="WBParaSite" id="ALUE_0001177801-mRNA-1">
    <property type="protein sequence ID" value="ALUE_0001177801-mRNA-1"/>
    <property type="gene ID" value="ALUE_0001177801"/>
</dbReference>
<feature type="domain" description="RRM" evidence="2">
    <location>
        <begin position="45"/>
        <end position="126"/>
    </location>
</feature>
<evidence type="ECO:0000256" key="1">
    <source>
        <dbReference type="PROSITE-ProRule" id="PRU00176"/>
    </source>
</evidence>
<dbReference type="AlphaFoldDB" id="A0A0M3I4N4"/>
<dbReference type="InterPro" id="IPR000504">
    <property type="entry name" value="RRM_dom"/>
</dbReference>
<dbReference type="InterPro" id="IPR054708">
    <property type="entry name" value="MTPAP-like_central"/>
</dbReference>
<dbReference type="GO" id="GO:1990817">
    <property type="term" value="F:poly(A) RNA polymerase activity"/>
    <property type="evidence" value="ECO:0007669"/>
    <property type="project" value="TreeGrafter"/>
</dbReference>
<dbReference type="Proteomes" id="UP000036681">
    <property type="component" value="Unplaced"/>
</dbReference>